<dbReference type="EMBL" id="CP034234">
    <property type="protein sequence ID" value="AZK43964.1"/>
    <property type="molecule type" value="Genomic_DNA"/>
</dbReference>
<accession>A0A3S8RLZ7</accession>
<reference evidence="2 3" key="1">
    <citation type="journal article" date="2020" name="Int. J. Syst. Evol. Microbiol.">
        <title>Description of Erysipelothrix piscisicarius sp. nov., an emergent fish pathogen, and assessment of virulence using a tiger barb (Puntigrus tetrazona) infection model.</title>
        <authorList>
            <person name="Pomaranski E.K."/>
            <person name="Griffin M.J."/>
            <person name="Camus A.C."/>
            <person name="Armwood A.R."/>
            <person name="Shelley J."/>
            <person name="Waldbieser G.C."/>
            <person name="LaFrentz B.R."/>
            <person name="Garcia J.C."/>
            <person name="Yanong R."/>
            <person name="Soto E."/>
        </authorList>
    </citation>
    <scope>NUCLEOTIDE SEQUENCE [LARGE SCALE GENOMIC DNA]</scope>
    <source>
        <strain evidence="2 3">15TAL0474</strain>
    </source>
</reference>
<dbReference type="InterPro" id="IPR016181">
    <property type="entry name" value="Acyl_CoA_acyltransferase"/>
</dbReference>
<dbReference type="RefSeq" id="WP_125164168.1">
    <property type="nucleotide sequence ID" value="NZ_CP034234.1"/>
</dbReference>
<gene>
    <name evidence="2" type="ORF">EEI45_03525</name>
</gene>
<evidence type="ECO:0000259" key="1">
    <source>
        <dbReference type="Pfam" id="PF13302"/>
    </source>
</evidence>
<protein>
    <submittedName>
        <fullName evidence="2">N-acetyltransferase</fullName>
    </submittedName>
</protein>
<keyword evidence="2" id="KW-0808">Transferase</keyword>
<feature type="domain" description="N-acetyltransferase" evidence="1">
    <location>
        <begin position="30"/>
        <end position="106"/>
    </location>
</feature>
<dbReference type="GO" id="GO:0016747">
    <property type="term" value="F:acyltransferase activity, transferring groups other than amino-acyl groups"/>
    <property type="evidence" value="ECO:0007669"/>
    <property type="project" value="InterPro"/>
</dbReference>
<dbReference type="AlphaFoldDB" id="A0A3S8RLZ7"/>
<dbReference type="KEGG" id="eri:EEI45_03525"/>
<dbReference type="Gene3D" id="3.40.630.30">
    <property type="match status" value="1"/>
</dbReference>
<evidence type="ECO:0000313" key="3">
    <source>
        <dbReference type="Proteomes" id="UP000278804"/>
    </source>
</evidence>
<keyword evidence="3" id="KW-1185">Reference proteome</keyword>
<dbReference type="Pfam" id="PF13302">
    <property type="entry name" value="Acetyltransf_3"/>
    <property type="match status" value="1"/>
</dbReference>
<organism evidence="2 3">
    <name type="scientific">Erysipelothrix piscisicarius</name>
    <dbReference type="NCBI Taxonomy" id="2485784"/>
    <lineage>
        <taxon>Bacteria</taxon>
        <taxon>Bacillati</taxon>
        <taxon>Bacillota</taxon>
        <taxon>Erysipelotrichia</taxon>
        <taxon>Erysipelotrichales</taxon>
        <taxon>Erysipelotrichaceae</taxon>
        <taxon>Erysipelothrix</taxon>
    </lineage>
</organism>
<dbReference type="InterPro" id="IPR000182">
    <property type="entry name" value="GNAT_dom"/>
</dbReference>
<proteinExistence type="predicted"/>
<dbReference type="Proteomes" id="UP000278804">
    <property type="component" value="Chromosome"/>
</dbReference>
<name>A0A3S8RLZ7_9FIRM</name>
<evidence type="ECO:0000313" key="2">
    <source>
        <dbReference type="EMBL" id="AZK43964.1"/>
    </source>
</evidence>
<sequence length="136" mass="15644">MELKLIDISDEFDDNGVETLLFDIYVGEIDRYVGRCEYRNEHGRDLWYYGNIGYIIYPPYRGHNFAYHACVALFEIVKSVKAGLPELIITCNPDNIASKKTILKLGGNYHSTIDIMADHDLFKLGETSKEIYTIKL</sequence>
<dbReference type="SUPFAM" id="SSF55729">
    <property type="entry name" value="Acyl-CoA N-acyltransferases (Nat)"/>
    <property type="match status" value="1"/>
</dbReference>